<gene>
    <name evidence="4" type="ORF">EYR41_004536</name>
</gene>
<dbReference type="Pfam" id="PF21666">
    <property type="entry name" value="DUF4246_N"/>
    <property type="match status" value="1"/>
</dbReference>
<dbReference type="AlphaFoldDB" id="A0A7C8PM21"/>
<dbReference type="Proteomes" id="UP000297595">
    <property type="component" value="Unassembled WGS sequence"/>
</dbReference>
<evidence type="ECO:0000259" key="2">
    <source>
        <dbReference type="Pfam" id="PF14033"/>
    </source>
</evidence>
<comment type="caution">
    <text evidence="4">The sequence shown here is derived from an EMBL/GenBank/DDBJ whole genome shotgun (WGS) entry which is preliminary data.</text>
</comment>
<accession>A0A7C8PM21</accession>
<dbReference type="InterPro" id="IPR049192">
    <property type="entry name" value="DUF4246_C"/>
</dbReference>
<name>A0A7C8PM21_ORBOL</name>
<protein>
    <submittedName>
        <fullName evidence="4">Uncharacterized protein</fullName>
    </submittedName>
</protein>
<evidence type="ECO:0000256" key="1">
    <source>
        <dbReference type="SAM" id="MobiDB-lite"/>
    </source>
</evidence>
<reference evidence="4 5" key="1">
    <citation type="submission" date="2019-03" db="EMBL/GenBank/DDBJ databases">
        <title>Nematode-trapping fungi genome.</title>
        <authorList>
            <person name="Vidal-Diez De Ulzurrun G."/>
        </authorList>
    </citation>
    <scope>NUCLEOTIDE SEQUENCE [LARGE SCALE GENOMIC DNA]</scope>
    <source>
        <strain evidence="4 5">TWF154</strain>
    </source>
</reference>
<sequence>MTDTSLEAQRCPIDSPKTKQDIKYPHPLDTCPRPSTIPPLSFHDYILRKFSCSIRNQPNWTTLVTNRKLMSQWIQRSAYQDGDKFSEKTEGFCLVWDSEDIKFAHEELVERYKPYVEELREKGCFIEPDVDCVWRADGVILEELREKLINAASTLEKLPEDKKTWAPAREGIVQDLIHPSWWPIVYGRTLLPNGETITCPFESESKSQSKSQYSKGWSTGFCWLPSEFKISPDGKSTSIESYINNLTDPEQQKLFHPILEEVFTQFIPLFNHVLADLNEKRDLSHRTTGGIPGPNSFGASEYASDLSVEEFKGFWEKTIKEYENGEELSLGFRNDNKSRREDFDYYDSGTDGGFGSIRDDDEYEYGEGDAVEDDASDYNENEILNPESEYHTWVPPTSLTKLEPNDEEIQGSENENSEEGEEGVEGEAKEEKLEEKEVKREEVKREEVKEEEEEENDFDSIFAWKPTDIFDCRFYEIWDIGSTRPDKMWYPPKITDEINLKGKTVKIVVQMTNIMITPENPVQHVGPRNVADHWAYHGLRNERIIATGMYYYAQENIAETTLAFARKTNEKDPLHPCNYHYCSYGFRDRPFQKVGKTSIKQNRLIVFPNIYAHATTLRLEDIKKPGYQKTLTFFLCDPNYNELLTTKTVAPQQPQHRVEVEEAIREGIWGNLPSELFEFVLKSLPPPISVEEAYGYREAMIMTPY</sequence>
<evidence type="ECO:0000313" key="5">
    <source>
        <dbReference type="Proteomes" id="UP000297595"/>
    </source>
</evidence>
<feature type="compositionally biased region" description="Acidic residues" evidence="1">
    <location>
        <begin position="405"/>
        <end position="425"/>
    </location>
</feature>
<evidence type="ECO:0000259" key="3">
    <source>
        <dbReference type="Pfam" id="PF21666"/>
    </source>
</evidence>
<dbReference type="EMBL" id="SOZJ01000002">
    <property type="protein sequence ID" value="TGJ72658.1"/>
    <property type="molecule type" value="Genomic_DNA"/>
</dbReference>
<feature type="domain" description="DUF4246" evidence="2">
    <location>
        <begin position="101"/>
        <end position="656"/>
    </location>
</feature>
<feature type="domain" description="DUF4246" evidence="3">
    <location>
        <begin position="18"/>
        <end position="75"/>
    </location>
</feature>
<evidence type="ECO:0000313" key="4">
    <source>
        <dbReference type="EMBL" id="TGJ72658.1"/>
    </source>
</evidence>
<dbReference type="InterPro" id="IPR025340">
    <property type="entry name" value="DUF4246"/>
</dbReference>
<dbReference type="PANTHER" id="PTHR33119">
    <property type="entry name" value="IFI3P"/>
    <property type="match status" value="1"/>
</dbReference>
<proteinExistence type="predicted"/>
<feature type="compositionally biased region" description="Basic and acidic residues" evidence="1">
    <location>
        <begin position="426"/>
        <end position="448"/>
    </location>
</feature>
<dbReference type="Pfam" id="PF14033">
    <property type="entry name" value="DUF4246"/>
    <property type="match status" value="1"/>
</dbReference>
<feature type="region of interest" description="Disordered" evidence="1">
    <location>
        <begin position="385"/>
        <end position="454"/>
    </location>
</feature>
<feature type="region of interest" description="Disordered" evidence="1">
    <location>
        <begin position="339"/>
        <end position="362"/>
    </location>
</feature>
<organism evidence="4 5">
    <name type="scientific">Orbilia oligospora</name>
    <name type="common">Nematode-trapping fungus</name>
    <name type="synonym">Arthrobotrys oligospora</name>
    <dbReference type="NCBI Taxonomy" id="2813651"/>
    <lineage>
        <taxon>Eukaryota</taxon>
        <taxon>Fungi</taxon>
        <taxon>Dikarya</taxon>
        <taxon>Ascomycota</taxon>
        <taxon>Pezizomycotina</taxon>
        <taxon>Orbiliomycetes</taxon>
        <taxon>Orbiliales</taxon>
        <taxon>Orbiliaceae</taxon>
        <taxon>Orbilia</taxon>
    </lineage>
</organism>
<dbReference type="PANTHER" id="PTHR33119:SF1">
    <property type="entry name" value="FE2OG DIOXYGENASE DOMAIN-CONTAINING PROTEIN"/>
    <property type="match status" value="1"/>
</dbReference>
<dbReference type="InterPro" id="IPR049207">
    <property type="entry name" value="DUF4246_N"/>
</dbReference>